<evidence type="ECO:0000313" key="7">
    <source>
        <dbReference type="EMBL" id="EMA39557.1"/>
    </source>
</evidence>
<comment type="subunit">
    <text evidence="4">Part of the 30S ribosomal subunit.</text>
</comment>
<dbReference type="SUPFAM" id="SSF54999">
    <property type="entry name" value="Ribosomal protein S10"/>
    <property type="match status" value="1"/>
</dbReference>
<dbReference type="PATRIC" id="fig|1132509.6.peg.1426"/>
<dbReference type="Gene3D" id="3.30.70.600">
    <property type="entry name" value="Ribosomal protein S10 domain"/>
    <property type="match status" value="1"/>
</dbReference>
<dbReference type="GO" id="GO:0000049">
    <property type="term" value="F:tRNA binding"/>
    <property type="evidence" value="ECO:0007669"/>
    <property type="project" value="UniProtKB-UniRule"/>
</dbReference>
<reference evidence="7 8" key="1">
    <citation type="journal article" date="2014" name="PLoS Genet.">
        <title>Phylogenetically driven sequencing of extremely halophilic archaea reveals strategies for static and dynamic osmo-response.</title>
        <authorList>
            <person name="Becker E.A."/>
            <person name="Seitzer P.M."/>
            <person name="Tritt A."/>
            <person name="Larsen D."/>
            <person name="Krusor M."/>
            <person name="Yao A.I."/>
            <person name="Wu D."/>
            <person name="Madern D."/>
            <person name="Eisen J.A."/>
            <person name="Darling A.E."/>
            <person name="Facciotti M.T."/>
        </authorList>
    </citation>
    <scope>NUCLEOTIDE SEQUENCE [LARGE SCALE GENOMIC DNA]</scope>
    <source>
        <strain evidence="7 8">100A6</strain>
    </source>
</reference>
<comment type="function">
    <text evidence="4">Involved in the binding of tRNA to the ribosomes.</text>
</comment>
<dbReference type="AlphaFoldDB" id="M0M183"/>
<evidence type="ECO:0000313" key="8">
    <source>
        <dbReference type="Proteomes" id="UP000011566"/>
    </source>
</evidence>
<dbReference type="SMART" id="SM01403">
    <property type="entry name" value="Ribosomal_S10"/>
    <property type="match status" value="1"/>
</dbReference>
<proteinExistence type="inferred from homology"/>
<dbReference type="GO" id="GO:0006412">
    <property type="term" value="P:translation"/>
    <property type="evidence" value="ECO:0007669"/>
    <property type="project" value="UniProtKB-UniRule"/>
</dbReference>
<gene>
    <name evidence="4" type="primary">rps10</name>
    <name evidence="7" type="ORF">C447_06251</name>
</gene>
<dbReference type="eggNOG" id="arCOG01758">
    <property type="taxonomic scope" value="Archaea"/>
</dbReference>
<evidence type="ECO:0000256" key="4">
    <source>
        <dbReference type="HAMAP-Rule" id="MF_00508"/>
    </source>
</evidence>
<dbReference type="GO" id="GO:0003735">
    <property type="term" value="F:structural constituent of ribosome"/>
    <property type="evidence" value="ECO:0007669"/>
    <property type="project" value="InterPro"/>
</dbReference>
<dbReference type="InterPro" id="IPR027486">
    <property type="entry name" value="Ribosomal_uS10_dom"/>
</dbReference>
<dbReference type="InterPro" id="IPR036838">
    <property type="entry name" value="Ribosomal_uS10_dom_sf"/>
</dbReference>
<evidence type="ECO:0000256" key="2">
    <source>
        <dbReference type="ARBA" id="ARBA00022980"/>
    </source>
</evidence>
<feature type="region of interest" description="Disordered" evidence="5">
    <location>
        <begin position="28"/>
        <end position="56"/>
    </location>
</feature>
<feature type="domain" description="Small ribosomal subunit protein uS10" evidence="6">
    <location>
        <begin position="6"/>
        <end position="99"/>
    </location>
</feature>
<dbReference type="EMBL" id="AOMB01000017">
    <property type="protein sequence ID" value="EMA39557.1"/>
    <property type="molecule type" value="Genomic_DNA"/>
</dbReference>
<dbReference type="HAMAP" id="MF_00508">
    <property type="entry name" value="Ribosomal_uS10"/>
    <property type="match status" value="1"/>
</dbReference>
<protein>
    <recommendedName>
        <fullName evidence="4">Small ribosomal subunit protein uS10</fullName>
    </recommendedName>
</protein>
<dbReference type="OrthoDB" id="333791at2157"/>
<dbReference type="Proteomes" id="UP000011566">
    <property type="component" value="Unassembled WGS sequence"/>
</dbReference>
<accession>M0M183</accession>
<dbReference type="InterPro" id="IPR001848">
    <property type="entry name" value="Ribosomal_uS10"/>
</dbReference>
<comment type="caution">
    <text evidence="7">The sequence shown here is derived from an EMBL/GenBank/DDBJ whole genome shotgun (WGS) entry which is preliminary data.</text>
</comment>
<keyword evidence="2 4" id="KW-0689">Ribosomal protein</keyword>
<comment type="similarity">
    <text evidence="1 4">Belongs to the universal ribosomal protein uS10 family.</text>
</comment>
<evidence type="ECO:0000256" key="3">
    <source>
        <dbReference type="ARBA" id="ARBA00023274"/>
    </source>
</evidence>
<organism evidence="7 8">
    <name type="scientific">Halococcus hamelinensis 100A6</name>
    <dbReference type="NCBI Taxonomy" id="1132509"/>
    <lineage>
        <taxon>Archaea</taxon>
        <taxon>Methanobacteriati</taxon>
        <taxon>Methanobacteriota</taxon>
        <taxon>Stenosarchaea group</taxon>
        <taxon>Halobacteria</taxon>
        <taxon>Halobacteriales</taxon>
        <taxon>Halococcaceae</taxon>
        <taxon>Halococcus</taxon>
    </lineage>
</organism>
<keyword evidence="3 4" id="KW-0687">Ribonucleoprotein</keyword>
<evidence type="ECO:0000256" key="5">
    <source>
        <dbReference type="SAM" id="MobiDB-lite"/>
    </source>
</evidence>
<dbReference type="Pfam" id="PF00338">
    <property type="entry name" value="Ribosomal_S10"/>
    <property type="match status" value="1"/>
</dbReference>
<evidence type="ECO:0000259" key="6">
    <source>
        <dbReference type="SMART" id="SM01403"/>
    </source>
</evidence>
<evidence type="ECO:0000256" key="1">
    <source>
        <dbReference type="ARBA" id="ARBA00007102"/>
    </source>
</evidence>
<keyword evidence="8" id="KW-1185">Reference proteome</keyword>
<dbReference type="GO" id="GO:1990904">
    <property type="term" value="C:ribonucleoprotein complex"/>
    <property type="evidence" value="ECO:0007669"/>
    <property type="project" value="UniProtKB-KW"/>
</dbReference>
<sequence length="108" mass="11865">MPFVTTLELTSGDRGALDRVVEDIKETASRKGVEFGGPHSGQPHEQHAPQSKRLSATGDRFADWTYTVYSRTIEIVGHDEFARSVAGGEFPASVHVEVEIDQVRQAGR</sequence>
<dbReference type="RefSeq" id="WP_007691984.1">
    <property type="nucleotide sequence ID" value="NZ_AJRK01000103.1"/>
</dbReference>
<name>M0M183_9EURY</name>
<dbReference type="GO" id="GO:0005840">
    <property type="term" value="C:ribosome"/>
    <property type="evidence" value="ECO:0007669"/>
    <property type="project" value="UniProtKB-KW"/>
</dbReference>